<dbReference type="InterPro" id="IPR004045">
    <property type="entry name" value="Glutathione_S-Trfase_N"/>
</dbReference>
<dbReference type="SUPFAM" id="SSF52833">
    <property type="entry name" value="Thioredoxin-like"/>
    <property type="match status" value="1"/>
</dbReference>
<dbReference type="PROSITE" id="PS50404">
    <property type="entry name" value="GST_NTER"/>
    <property type="match status" value="1"/>
</dbReference>
<dbReference type="Gene3D" id="3.40.30.10">
    <property type="entry name" value="Glutaredoxin"/>
    <property type="match status" value="1"/>
</dbReference>
<protein>
    <submittedName>
        <fullName evidence="2">Glutathione S-transferase family protein</fullName>
    </submittedName>
</protein>
<dbReference type="InterPro" id="IPR036282">
    <property type="entry name" value="Glutathione-S-Trfase_C_sf"/>
</dbReference>
<gene>
    <name evidence="2" type="ORF">G4V63_09005</name>
</gene>
<proteinExistence type="predicted"/>
<dbReference type="CDD" id="cd03057">
    <property type="entry name" value="GST_N_Beta"/>
    <property type="match status" value="1"/>
</dbReference>
<evidence type="ECO:0000259" key="1">
    <source>
        <dbReference type="PROSITE" id="PS50404"/>
    </source>
</evidence>
<dbReference type="Gene3D" id="1.20.1050.10">
    <property type="match status" value="1"/>
</dbReference>
<dbReference type="SUPFAM" id="SSF47616">
    <property type="entry name" value="GST C-terminal domain-like"/>
    <property type="match status" value="1"/>
</dbReference>
<feature type="non-terminal residue" evidence="2">
    <location>
        <position position="182"/>
    </location>
</feature>
<comment type="caution">
    <text evidence="2">The sequence shown here is derived from an EMBL/GenBank/DDBJ whole genome shotgun (WGS) entry which is preliminary data.</text>
</comment>
<dbReference type="InterPro" id="IPR036249">
    <property type="entry name" value="Thioredoxin-like_sf"/>
</dbReference>
<accession>A0A7C9VD79</accession>
<dbReference type="Pfam" id="PF02798">
    <property type="entry name" value="GST_N"/>
    <property type="match status" value="1"/>
</dbReference>
<keyword evidence="3" id="KW-1185">Reference proteome</keyword>
<feature type="domain" description="GST N-terminal" evidence="1">
    <location>
        <begin position="1"/>
        <end position="75"/>
    </location>
</feature>
<sequence>MKLYYAPGTCAVACWIALKWAEAEFDVIRADYASQEFKRVNPLAMVPALDISGPRAMTQANAILAYIAERYPSARLGSDDDSQGRFEFGETMAFLTGDFHPAFWPFFTPERFTTDKSPQALDNVREATHARIDRVMLHLDQLIGNGQHVYRDRRTVADAYAYVMVRWTAKLPKPWKAYPNVA</sequence>
<name>A0A7C9VD79_9BRAD</name>
<dbReference type="InterPro" id="IPR040079">
    <property type="entry name" value="Glutathione_S-Trfase"/>
</dbReference>
<evidence type="ECO:0000313" key="2">
    <source>
        <dbReference type="EMBL" id="NGX95348.1"/>
    </source>
</evidence>
<dbReference type="PANTHER" id="PTHR44051">
    <property type="entry name" value="GLUTATHIONE S-TRANSFERASE-RELATED"/>
    <property type="match status" value="1"/>
</dbReference>
<dbReference type="EMBL" id="JAAMRR010000471">
    <property type="protein sequence ID" value="NGX95348.1"/>
    <property type="molecule type" value="Genomic_DNA"/>
</dbReference>
<organism evidence="2 3">
    <name type="scientific">Candidatus Afipia apatlaquensis</name>
    <dbReference type="NCBI Taxonomy" id="2712852"/>
    <lineage>
        <taxon>Bacteria</taxon>
        <taxon>Pseudomonadati</taxon>
        <taxon>Pseudomonadota</taxon>
        <taxon>Alphaproteobacteria</taxon>
        <taxon>Hyphomicrobiales</taxon>
        <taxon>Nitrobacteraceae</taxon>
        <taxon>Afipia</taxon>
    </lineage>
</organism>
<dbReference type="PANTHER" id="PTHR44051:SF8">
    <property type="entry name" value="GLUTATHIONE S-TRANSFERASE GSTA"/>
    <property type="match status" value="1"/>
</dbReference>
<reference evidence="2" key="1">
    <citation type="submission" date="2020-02" db="EMBL/GenBank/DDBJ databases">
        <title>Draft genome sequence of Candidatus Afipia apatlaquensis IBT-C3, a potential strain for decolorization of textile dyes.</title>
        <authorList>
            <person name="Sanchez-Reyes A."/>
            <person name="Breton-Deval L."/>
            <person name="Mangelson H."/>
            <person name="Sanchez-Flores A."/>
        </authorList>
    </citation>
    <scope>NUCLEOTIDE SEQUENCE [LARGE SCALE GENOMIC DNA]</scope>
    <source>
        <strain evidence="2">IBT-C3</strain>
    </source>
</reference>
<evidence type="ECO:0000313" key="3">
    <source>
        <dbReference type="Proteomes" id="UP000480266"/>
    </source>
</evidence>
<dbReference type="Proteomes" id="UP000480266">
    <property type="component" value="Unassembled WGS sequence"/>
</dbReference>
<dbReference type="AlphaFoldDB" id="A0A7C9VD79"/>
<dbReference type="SFLD" id="SFLDS00019">
    <property type="entry name" value="Glutathione_Transferase_(cytos"/>
    <property type="match status" value="1"/>
</dbReference>
<dbReference type="GO" id="GO:0016740">
    <property type="term" value="F:transferase activity"/>
    <property type="evidence" value="ECO:0007669"/>
    <property type="project" value="UniProtKB-KW"/>
</dbReference>